<sequence length="106" mass="12680">MGFSRNKEDVSVREGQEYDDESDDEEKEEDEEQDAMNVDEEFSEEEPEDETFRREMRQKKETKKGLKKDNHLGICTKNKRCTEGVSRMIYKEAKDDSRLQDFMKIK</sequence>
<evidence type="ECO:0000313" key="2">
    <source>
        <dbReference type="Proteomes" id="UP001060085"/>
    </source>
</evidence>
<dbReference type="EMBL" id="CM044704">
    <property type="protein sequence ID" value="KAI5668137.1"/>
    <property type="molecule type" value="Genomic_DNA"/>
</dbReference>
<proteinExistence type="predicted"/>
<name>A0ACC0B6E1_CATRO</name>
<gene>
    <name evidence="1" type="ORF">M9H77_17990</name>
</gene>
<reference evidence="2" key="1">
    <citation type="journal article" date="2023" name="Nat. Plants">
        <title>Single-cell RNA sequencing provides a high-resolution roadmap for understanding the multicellular compartmentation of specialized metabolism.</title>
        <authorList>
            <person name="Sun S."/>
            <person name="Shen X."/>
            <person name="Li Y."/>
            <person name="Li Y."/>
            <person name="Wang S."/>
            <person name="Li R."/>
            <person name="Zhang H."/>
            <person name="Shen G."/>
            <person name="Guo B."/>
            <person name="Wei J."/>
            <person name="Xu J."/>
            <person name="St-Pierre B."/>
            <person name="Chen S."/>
            <person name="Sun C."/>
        </authorList>
    </citation>
    <scope>NUCLEOTIDE SEQUENCE [LARGE SCALE GENOMIC DNA]</scope>
</reference>
<evidence type="ECO:0000313" key="1">
    <source>
        <dbReference type="EMBL" id="KAI5668137.1"/>
    </source>
</evidence>
<keyword evidence="2" id="KW-1185">Reference proteome</keyword>
<comment type="caution">
    <text evidence="1">The sequence shown here is derived from an EMBL/GenBank/DDBJ whole genome shotgun (WGS) entry which is preliminary data.</text>
</comment>
<dbReference type="Proteomes" id="UP001060085">
    <property type="component" value="Linkage Group LG04"/>
</dbReference>
<organism evidence="1 2">
    <name type="scientific">Catharanthus roseus</name>
    <name type="common">Madagascar periwinkle</name>
    <name type="synonym">Vinca rosea</name>
    <dbReference type="NCBI Taxonomy" id="4058"/>
    <lineage>
        <taxon>Eukaryota</taxon>
        <taxon>Viridiplantae</taxon>
        <taxon>Streptophyta</taxon>
        <taxon>Embryophyta</taxon>
        <taxon>Tracheophyta</taxon>
        <taxon>Spermatophyta</taxon>
        <taxon>Magnoliopsida</taxon>
        <taxon>eudicotyledons</taxon>
        <taxon>Gunneridae</taxon>
        <taxon>Pentapetalae</taxon>
        <taxon>asterids</taxon>
        <taxon>lamiids</taxon>
        <taxon>Gentianales</taxon>
        <taxon>Apocynaceae</taxon>
        <taxon>Rauvolfioideae</taxon>
        <taxon>Vinceae</taxon>
        <taxon>Catharanthinae</taxon>
        <taxon>Catharanthus</taxon>
    </lineage>
</organism>
<protein>
    <submittedName>
        <fullName evidence="1">Uncharacterized protein</fullName>
    </submittedName>
</protein>
<accession>A0ACC0B6E1</accession>